<evidence type="ECO:0000259" key="3">
    <source>
        <dbReference type="Pfam" id="PF13387"/>
    </source>
</evidence>
<name>A0ABT1AXA3_9FLAO</name>
<feature type="domain" description="Lnb-like transmembrane" evidence="4">
    <location>
        <begin position="254"/>
        <end position="387"/>
    </location>
</feature>
<keyword evidence="6" id="KW-1185">Reference proteome</keyword>
<gene>
    <name evidence="5" type="ORF">NG653_03890</name>
</gene>
<feature type="signal peptide" evidence="2">
    <location>
        <begin position="1"/>
        <end position="21"/>
    </location>
</feature>
<evidence type="ECO:0000256" key="1">
    <source>
        <dbReference type="SAM" id="Phobius"/>
    </source>
</evidence>
<organism evidence="5 6">
    <name type="scientific">Robiginitalea marina</name>
    <dbReference type="NCBI Taxonomy" id="2954105"/>
    <lineage>
        <taxon>Bacteria</taxon>
        <taxon>Pseudomonadati</taxon>
        <taxon>Bacteroidota</taxon>
        <taxon>Flavobacteriia</taxon>
        <taxon>Flavobacteriales</taxon>
        <taxon>Flavobacteriaceae</taxon>
        <taxon>Robiginitalea</taxon>
    </lineage>
</organism>
<keyword evidence="2" id="KW-0732">Signal</keyword>
<dbReference type="Pfam" id="PF25221">
    <property type="entry name" value="5TMH_Lnb"/>
    <property type="match status" value="1"/>
</dbReference>
<sequence>MIKHTLLLWLACLFAASPSPAQSGALSPQAQFSVVTCGPGRDLYATFGHSAFRLRDPQKGIDWVYNYGTFDFNTPNFYAKFARGRLPYALSKQRFEDFLYTYQYENRWVREQLLDLDASEATALFDFLEENHRPENRFYRYDFLFENCATKIPEILARVLNPALEYSYGHLQESLTFRELIHKNLYWNSWSALGIDLALGSVIDREARGPEFSFLPEYVELQMQHAAMGNTPLVKKERTILDLTLPPLPSYFTATPLFWMLLLLLATGTITWIDYRNQARSRVLDFLLFFLTGASGVLIAFLWFFTDHQATQWNANLLWAVPMNLILAFPLGFARKQPAWIAAYLLALAVLIIAGLLLWLGQIQSFSPHLLPVWAALLLRYAYLYAYFKNHP</sequence>
<keyword evidence="1" id="KW-1133">Transmembrane helix</keyword>
<accession>A0ABT1AXA3</accession>
<feature type="transmembrane region" description="Helical" evidence="1">
    <location>
        <begin position="341"/>
        <end position="360"/>
    </location>
</feature>
<proteinExistence type="predicted"/>
<comment type="caution">
    <text evidence="5">The sequence shown here is derived from an EMBL/GenBank/DDBJ whole genome shotgun (WGS) entry which is preliminary data.</text>
</comment>
<feature type="domain" description="Lnb N-terminal periplasmic" evidence="3">
    <location>
        <begin position="32"/>
        <end position="169"/>
    </location>
</feature>
<evidence type="ECO:0000313" key="5">
    <source>
        <dbReference type="EMBL" id="MCO5723983.1"/>
    </source>
</evidence>
<protein>
    <submittedName>
        <fullName evidence="5">DUF4105 domain-containing protein</fullName>
    </submittedName>
</protein>
<dbReference type="EMBL" id="JAMXIB010000002">
    <property type="protein sequence ID" value="MCO5723983.1"/>
    <property type="molecule type" value="Genomic_DNA"/>
</dbReference>
<dbReference type="Pfam" id="PF13387">
    <property type="entry name" value="Lnb_N"/>
    <property type="match status" value="1"/>
</dbReference>
<keyword evidence="1" id="KW-0472">Membrane</keyword>
<reference evidence="5 6" key="1">
    <citation type="submission" date="2022-06" db="EMBL/GenBank/DDBJ databases">
        <authorList>
            <person name="Xuan X."/>
        </authorList>
    </citation>
    <scope>NUCLEOTIDE SEQUENCE [LARGE SCALE GENOMIC DNA]</scope>
    <source>
        <strain evidence="5 6">2V75</strain>
    </source>
</reference>
<evidence type="ECO:0000259" key="4">
    <source>
        <dbReference type="Pfam" id="PF25221"/>
    </source>
</evidence>
<dbReference type="InterPro" id="IPR025178">
    <property type="entry name" value="Lnb_N"/>
</dbReference>
<dbReference type="RefSeq" id="WP_252740357.1">
    <property type="nucleotide sequence ID" value="NZ_JAMXIB010000002.1"/>
</dbReference>
<evidence type="ECO:0000313" key="6">
    <source>
        <dbReference type="Proteomes" id="UP001206312"/>
    </source>
</evidence>
<feature type="chain" id="PRO_5046388301" evidence="2">
    <location>
        <begin position="22"/>
        <end position="392"/>
    </location>
</feature>
<dbReference type="InterPro" id="IPR057436">
    <property type="entry name" value="5TMH_Lnb"/>
</dbReference>
<feature type="transmembrane region" description="Helical" evidence="1">
    <location>
        <begin position="366"/>
        <end position="388"/>
    </location>
</feature>
<feature type="transmembrane region" description="Helical" evidence="1">
    <location>
        <begin position="257"/>
        <end position="275"/>
    </location>
</feature>
<feature type="transmembrane region" description="Helical" evidence="1">
    <location>
        <begin position="287"/>
        <end position="305"/>
    </location>
</feature>
<keyword evidence="1" id="KW-0812">Transmembrane</keyword>
<dbReference type="Proteomes" id="UP001206312">
    <property type="component" value="Unassembled WGS sequence"/>
</dbReference>
<evidence type="ECO:0000256" key="2">
    <source>
        <dbReference type="SAM" id="SignalP"/>
    </source>
</evidence>
<feature type="transmembrane region" description="Helical" evidence="1">
    <location>
        <begin position="317"/>
        <end position="334"/>
    </location>
</feature>